<evidence type="ECO:0000256" key="1">
    <source>
        <dbReference type="ARBA" id="ARBA00006432"/>
    </source>
</evidence>
<evidence type="ECO:0000256" key="2">
    <source>
        <dbReference type="ARBA" id="ARBA00022598"/>
    </source>
</evidence>
<keyword evidence="2 5" id="KW-0436">Ligase</keyword>
<dbReference type="OrthoDB" id="9766486at2"/>
<dbReference type="PROSITE" id="PS00455">
    <property type="entry name" value="AMP_BINDING"/>
    <property type="match status" value="1"/>
</dbReference>
<organism evidence="5 6">
    <name type="scientific">Extensimonas vulgaris</name>
    <dbReference type="NCBI Taxonomy" id="1031594"/>
    <lineage>
        <taxon>Bacteria</taxon>
        <taxon>Pseudomonadati</taxon>
        <taxon>Pseudomonadota</taxon>
        <taxon>Betaproteobacteria</taxon>
        <taxon>Burkholderiales</taxon>
        <taxon>Comamonadaceae</taxon>
        <taxon>Extensimonas</taxon>
    </lineage>
</organism>
<sequence>MMTSQMSQELQKIYQASGHWHNKTLLDYLDEVAPSRLDKVAVTDINSMTGRKNSISYRQLLQTSKRIALGLISLGVQRGDVVSYQLPNWWEFVALHLACLHVGAVTNPVMPIFRHRELTFMLGLAETKVMIVPQNWRGFDHLAMVREIQPNLPKLEHVFALGGSGDASFEKYFLERRWEQEIPDAEKMLKDRRMQPNEVMELLYTSGTTGEPKGALHTPNTHFSNVMTLKERFRRTGDHVFFMPSPMAHQTGFLAGMELPLALGAKLVLQDVWDAEVGLARIQDEGVNFTMASTPFLADLTDHPALPKYDLSSFEIFICGGAPIPRALVQRATERLKAHIVSVWGMTENLIVTTTRLEDPAEKVFGTDGLPLPGMKIRVVDPAGKVLGVDQEGELQSWGPNHFVGYYKRPELYGMDEEGWFKTGDLARIDADGYVRITGRAKDIIIRGGENIPVVEVEQLLHKHPAVHTAAVVGVPDPRLGERAAAYVILRPGHSFTMEEMQRFFAEHQMAKQYWPEFLAVCEDVPRTPSGKIQKFRLREMAKEQFKVPQ</sequence>
<protein>
    <submittedName>
        <fullName evidence="5">Cyclohexanecarboxylate-CoA ligase</fullName>
    </submittedName>
</protein>
<dbReference type="GO" id="GO:0031956">
    <property type="term" value="F:medium-chain fatty acid-CoA ligase activity"/>
    <property type="evidence" value="ECO:0007669"/>
    <property type="project" value="TreeGrafter"/>
</dbReference>
<accession>A0A369AK30</accession>
<dbReference type="Proteomes" id="UP000252174">
    <property type="component" value="Unassembled WGS sequence"/>
</dbReference>
<dbReference type="SUPFAM" id="SSF56801">
    <property type="entry name" value="Acetyl-CoA synthetase-like"/>
    <property type="match status" value="1"/>
</dbReference>
<gene>
    <name evidence="5" type="ORF">DFR45_10554</name>
</gene>
<dbReference type="InterPro" id="IPR000873">
    <property type="entry name" value="AMP-dep_synth/lig_dom"/>
</dbReference>
<evidence type="ECO:0000313" key="6">
    <source>
        <dbReference type="Proteomes" id="UP000252174"/>
    </source>
</evidence>
<dbReference type="PANTHER" id="PTHR43201:SF5">
    <property type="entry name" value="MEDIUM-CHAIN ACYL-COA LIGASE ACSF2, MITOCHONDRIAL"/>
    <property type="match status" value="1"/>
</dbReference>
<name>A0A369AK30_9BURK</name>
<evidence type="ECO:0000259" key="3">
    <source>
        <dbReference type="Pfam" id="PF00501"/>
    </source>
</evidence>
<evidence type="ECO:0000259" key="4">
    <source>
        <dbReference type="Pfam" id="PF13193"/>
    </source>
</evidence>
<comment type="similarity">
    <text evidence="1">Belongs to the ATP-dependent AMP-binding enzyme family.</text>
</comment>
<dbReference type="RefSeq" id="WP_114483301.1">
    <property type="nucleotide sequence ID" value="NZ_QPJU01000005.1"/>
</dbReference>
<comment type="caution">
    <text evidence="5">The sequence shown here is derived from an EMBL/GenBank/DDBJ whole genome shotgun (WGS) entry which is preliminary data.</text>
</comment>
<keyword evidence="6" id="KW-1185">Reference proteome</keyword>
<feature type="domain" description="AMP-binding enzyme C-terminal" evidence="4">
    <location>
        <begin position="456"/>
        <end position="532"/>
    </location>
</feature>
<dbReference type="InterPro" id="IPR020845">
    <property type="entry name" value="AMP-binding_CS"/>
</dbReference>
<reference evidence="5 6" key="1">
    <citation type="submission" date="2018-07" db="EMBL/GenBank/DDBJ databases">
        <title>Genomic Encyclopedia of Type Strains, Phase IV (KMG-IV): sequencing the most valuable type-strain genomes for metagenomic binning, comparative biology and taxonomic classification.</title>
        <authorList>
            <person name="Goeker M."/>
        </authorList>
    </citation>
    <scope>NUCLEOTIDE SEQUENCE [LARGE SCALE GENOMIC DNA]</scope>
    <source>
        <strain evidence="5 6">DSM 100911</strain>
    </source>
</reference>
<proteinExistence type="inferred from homology"/>
<dbReference type="Pfam" id="PF00501">
    <property type="entry name" value="AMP-binding"/>
    <property type="match status" value="1"/>
</dbReference>
<dbReference type="FunFam" id="3.30.300.30:FF:000008">
    <property type="entry name" value="2,3-dihydroxybenzoate-AMP ligase"/>
    <property type="match status" value="1"/>
</dbReference>
<dbReference type="EMBL" id="QPJU01000005">
    <property type="protein sequence ID" value="RCX09425.1"/>
    <property type="molecule type" value="Genomic_DNA"/>
</dbReference>
<dbReference type="Gene3D" id="3.30.300.30">
    <property type="match status" value="1"/>
</dbReference>
<dbReference type="AlphaFoldDB" id="A0A369AK30"/>
<feature type="domain" description="AMP-dependent synthetase/ligase" evidence="3">
    <location>
        <begin position="31"/>
        <end position="407"/>
    </location>
</feature>
<dbReference type="GO" id="GO:0006631">
    <property type="term" value="P:fatty acid metabolic process"/>
    <property type="evidence" value="ECO:0007669"/>
    <property type="project" value="TreeGrafter"/>
</dbReference>
<dbReference type="Gene3D" id="2.30.38.10">
    <property type="entry name" value="Luciferase, Domain 3"/>
    <property type="match status" value="1"/>
</dbReference>
<dbReference type="Pfam" id="PF13193">
    <property type="entry name" value="AMP-binding_C"/>
    <property type="match status" value="1"/>
</dbReference>
<dbReference type="InterPro" id="IPR025110">
    <property type="entry name" value="AMP-bd_C"/>
</dbReference>
<evidence type="ECO:0000313" key="5">
    <source>
        <dbReference type="EMBL" id="RCX09425.1"/>
    </source>
</evidence>
<dbReference type="PANTHER" id="PTHR43201">
    <property type="entry name" value="ACYL-COA SYNTHETASE"/>
    <property type="match status" value="1"/>
</dbReference>
<dbReference type="Gene3D" id="3.40.50.980">
    <property type="match status" value="2"/>
</dbReference>
<dbReference type="InterPro" id="IPR045851">
    <property type="entry name" value="AMP-bd_C_sf"/>
</dbReference>